<evidence type="ECO:0000313" key="4">
    <source>
        <dbReference type="EMBL" id="BDZ43559.1"/>
    </source>
</evidence>
<evidence type="ECO:0000256" key="1">
    <source>
        <dbReference type="SAM" id="MobiDB-lite"/>
    </source>
</evidence>
<dbReference type="RefSeq" id="WP_286217762.1">
    <property type="nucleotide sequence ID" value="NZ_AP027729.1"/>
</dbReference>
<reference evidence="5" key="1">
    <citation type="journal article" date="2019" name="Int. J. Syst. Evol. Microbiol.">
        <title>The Global Catalogue of Microorganisms (GCM) 10K type strain sequencing project: providing services to taxonomists for standard genome sequencing and annotation.</title>
        <authorList>
            <consortium name="The Broad Institute Genomics Platform"/>
            <consortium name="The Broad Institute Genome Sequencing Center for Infectious Disease"/>
            <person name="Wu L."/>
            <person name="Ma J."/>
        </authorList>
    </citation>
    <scope>NUCLEOTIDE SEQUENCE [LARGE SCALE GENOMIC DNA]</scope>
    <source>
        <strain evidence="5">NBRC 108565</strain>
    </source>
</reference>
<dbReference type="SUPFAM" id="SSF48208">
    <property type="entry name" value="Six-hairpin glycosidases"/>
    <property type="match status" value="1"/>
</dbReference>
<feature type="domain" description="Trehalase-like N-terminal" evidence="3">
    <location>
        <begin position="40"/>
        <end position="171"/>
    </location>
</feature>
<keyword evidence="5" id="KW-1185">Reference proteome</keyword>
<name>A0ABN6XFC3_9CELL</name>
<dbReference type="Pfam" id="PF19291">
    <property type="entry name" value="TREH_N"/>
    <property type="match status" value="1"/>
</dbReference>
<dbReference type="PANTHER" id="PTHR31616">
    <property type="entry name" value="TREHALASE"/>
    <property type="match status" value="1"/>
</dbReference>
<dbReference type="EMBL" id="AP027729">
    <property type="protein sequence ID" value="BDZ43559.1"/>
    <property type="molecule type" value="Genomic_DNA"/>
</dbReference>
<dbReference type="PANTHER" id="PTHR31616:SF0">
    <property type="entry name" value="GLUCAN 1,4-ALPHA-GLUCOSIDASE"/>
    <property type="match status" value="1"/>
</dbReference>
<sequence length="640" mass="70314">MSNEPHAPKHPDVDPSAAEPSAAAQPGDGQPGDDRPGTEYPVPVEDYAVVGDGSSVALISRHGSVDWLCLPRVDSPACFAALLGDERNGRWLLTVPDATSVTRDYDGDTFVLRTTYTSPSGTAQVTDLMPVGDGRADLIRRLEVLEGTVTVEHEWIVRFGYGAVVPWVRRTDDEANDGRAAIRAVAGADALLLRGDRLPPPSDHTHCETFEMTAGEVLELAVTWTRSWEPVPPRLSFSDRIDATRDHWCGWIASCTYDGPHREALVRSLLTLRLLTNDETGGIVAAATTSLPEDPGGERNWDYRYCWLRDAALTLEALVESGYHDEISAWRSWLLRAVAGDPADVQIMYAVDGSRELPERELDHLPGYADSLPVRVGNAAVDQMQNDVLGEVMSALAMARSAGIEESADSWSLQKHLVANQLERWRLPDRGLWEIRGPEQHFVHSKIMTWAAVDRAVRAVEDHGLDGPLDEWRAARDEIKADVIQHGYDHELGSFVQHYGARHTDASLLQMLQVGFLPPDDPRVVGTVRQVRAELERDDGLVLRYRTETGVDGLGGDEHPFLVCSFWLADALARIGDVQEAGRLLDLLVGLTNDVGLLAEEYDGASGSLVGNFPQAFSHLGLVRAVHSLDRALRSTEEAR</sequence>
<feature type="compositionally biased region" description="Basic and acidic residues" evidence="1">
    <location>
        <begin position="1"/>
        <end position="13"/>
    </location>
</feature>
<evidence type="ECO:0000259" key="2">
    <source>
        <dbReference type="Pfam" id="PF00723"/>
    </source>
</evidence>
<dbReference type="InterPro" id="IPR008928">
    <property type="entry name" value="6-hairpin_glycosidase_sf"/>
</dbReference>
<gene>
    <name evidence="4" type="ORF">GCM10025865_28580</name>
</gene>
<accession>A0ABN6XFC3</accession>
<feature type="compositionally biased region" description="Low complexity" evidence="1">
    <location>
        <begin position="15"/>
        <end position="28"/>
    </location>
</feature>
<organism evidence="4 5">
    <name type="scientific">Paraoerskovia sediminicola</name>
    <dbReference type="NCBI Taxonomy" id="1138587"/>
    <lineage>
        <taxon>Bacteria</taxon>
        <taxon>Bacillati</taxon>
        <taxon>Actinomycetota</taxon>
        <taxon>Actinomycetes</taxon>
        <taxon>Micrococcales</taxon>
        <taxon>Cellulomonadaceae</taxon>
        <taxon>Paraoerskovia</taxon>
    </lineage>
</organism>
<dbReference type="Proteomes" id="UP001321475">
    <property type="component" value="Chromosome"/>
</dbReference>
<dbReference type="Gene3D" id="1.50.10.10">
    <property type="match status" value="1"/>
</dbReference>
<dbReference type="InterPro" id="IPR011613">
    <property type="entry name" value="GH15-like"/>
</dbReference>
<dbReference type="Pfam" id="PF00723">
    <property type="entry name" value="Glyco_hydro_15"/>
    <property type="match status" value="1"/>
</dbReference>
<evidence type="ECO:0000313" key="5">
    <source>
        <dbReference type="Proteomes" id="UP001321475"/>
    </source>
</evidence>
<dbReference type="InterPro" id="IPR012341">
    <property type="entry name" value="6hp_glycosidase-like_sf"/>
</dbReference>
<feature type="domain" description="GH15-like" evidence="2">
    <location>
        <begin position="259"/>
        <end position="626"/>
    </location>
</feature>
<evidence type="ECO:0000259" key="3">
    <source>
        <dbReference type="Pfam" id="PF19291"/>
    </source>
</evidence>
<proteinExistence type="predicted"/>
<protein>
    <submittedName>
        <fullName evidence="4">Glucoamylase</fullName>
    </submittedName>
</protein>
<feature type="region of interest" description="Disordered" evidence="1">
    <location>
        <begin position="1"/>
        <end position="42"/>
    </location>
</feature>
<dbReference type="InterPro" id="IPR045582">
    <property type="entry name" value="Trehalase-like_N"/>
</dbReference>